<accession>A0ABV0BWD5</accession>
<dbReference type="PROSITE" id="PS51352">
    <property type="entry name" value="THIOREDOXIN_2"/>
    <property type="match status" value="1"/>
</dbReference>
<feature type="domain" description="Thioredoxin" evidence="2">
    <location>
        <begin position="120"/>
        <end position="246"/>
    </location>
</feature>
<dbReference type="InterPro" id="IPR036249">
    <property type="entry name" value="Thioredoxin-like_sf"/>
</dbReference>
<gene>
    <name evidence="3" type="ORF">ABE541_14915</name>
</gene>
<proteinExistence type="predicted"/>
<reference evidence="3 4" key="1">
    <citation type="submission" date="2024-04" db="EMBL/GenBank/DDBJ databases">
        <title>WGS of bacteria from Torrens River.</title>
        <authorList>
            <person name="Wyrsch E.R."/>
            <person name="Drigo B."/>
        </authorList>
    </citation>
    <scope>NUCLEOTIDE SEQUENCE [LARGE SCALE GENOMIC DNA]</scope>
    <source>
        <strain evidence="3 4">TWI391</strain>
    </source>
</reference>
<protein>
    <submittedName>
        <fullName evidence="3">Thioredoxin domain-containing protein</fullName>
    </submittedName>
</protein>
<dbReference type="Proteomes" id="UP001409291">
    <property type="component" value="Unassembled WGS sequence"/>
</dbReference>
<dbReference type="CDD" id="cd02947">
    <property type="entry name" value="TRX_family"/>
    <property type="match status" value="1"/>
</dbReference>
<dbReference type="InterPro" id="IPR036873">
    <property type="entry name" value="Rhodanese-like_dom_sf"/>
</dbReference>
<sequence>MKKQITLILILLVITVFDGKGQNQSSPIEKEKREQKDFRVKAALFHEKISEQDKPQILDARSAEEYEQAHLPQARQIDPAVKGYEQQLGRLIKSQPVFIYSIQTGRSTKIANLLAERGFTKIYVLAPGISAWIGAGYPVEVATVNKNRILLADFKTALKSQEYVLVDFGSNYCPPCKKVIPVLDSINSKTENNIKTILVEIDANPEIIKDFKITSIPTLILYKNGEPIWKKTGIPSVAEIVAASVK</sequence>
<dbReference type="PANTHER" id="PTHR45663:SF11">
    <property type="entry name" value="GEO12009P1"/>
    <property type="match status" value="1"/>
</dbReference>
<evidence type="ECO:0000313" key="3">
    <source>
        <dbReference type="EMBL" id="MEN5378553.1"/>
    </source>
</evidence>
<organism evidence="3 4">
    <name type="scientific">Sphingobacterium kitahiroshimense</name>
    <dbReference type="NCBI Taxonomy" id="470446"/>
    <lineage>
        <taxon>Bacteria</taxon>
        <taxon>Pseudomonadati</taxon>
        <taxon>Bacteroidota</taxon>
        <taxon>Sphingobacteriia</taxon>
        <taxon>Sphingobacteriales</taxon>
        <taxon>Sphingobacteriaceae</taxon>
        <taxon>Sphingobacterium</taxon>
    </lineage>
</organism>
<dbReference type="InterPro" id="IPR013766">
    <property type="entry name" value="Thioredoxin_domain"/>
</dbReference>
<dbReference type="RefSeq" id="WP_132768301.1">
    <property type="nucleotide sequence ID" value="NZ_JAOQNK010000001.1"/>
</dbReference>
<dbReference type="SUPFAM" id="SSF52821">
    <property type="entry name" value="Rhodanese/Cell cycle control phosphatase"/>
    <property type="match status" value="1"/>
</dbReference>
<dbReference type="CDD" id="cd00158">
    <property type="entry name" value="RHOD"/>
    <property type="match status" value="1"/>
</dbReference>
<dbReference type="Gene3D" id="3.40.250.10">
    <property type="entry name" value="Rhodanese-like domain"/>
    <property type="match status" value="1"/>
</dbReference>
<feature type="domain" description="Rhodanese" evidence="1">
    <location>
        <begin position="51"/>
        <end position="141"/>
    </location>
</feature>
<dbReference type="Gene3D" id="3.40.30.10">
    <property type="entry name" value="Glutaredoxin"/>
    <property type="match status" value="1"/>
</dbReference>
<dbReference type="PANTHER" id="PTHR45663">
    <property type="entry name" value="GEO12009P1"/>
    <property type="match status" value="1"/>
</dbReference>
<evidence type="ECO:0000259" key="2">
    <source>
        <dbReference type="PROSITE" id="PS51352"/>
    </source>
</evidence>
<dbReference type="SMART" id="SM00450">
    <property type="entry name" value="RHOD"/>
    <property type="match status" value="1"/>
</dbReference>
<dbReference type="Pfam" id="PF00085">
    <property type="entry name" value="Thioredoxin"/>
    <property type="match status" value="1"/>
</dbReference>
<dbReference type="EMBL" id="JBDJNQ010000007">
    <property type="protein sequence ID" value="MEN5378553.1"/>
    <property type="molecule type" value="Genomic_DNA"/>
</dbReference>
<dbReference type="PROSITE" id="PS50206">
    <property type="entry name" value="RHODANESE_3"/>
    <property type="match status" value="1"/>
</dbReference>
<evidence type="ECO:0000313" key="4">
    <source>
        <dbReference type="Proteomes" id="UP001409291"/>
    </source>
</evidence>
<name>A0ABV0BWD5_9SPHI</name>
<dbReference type="InterPro" id="IPR001763">
    <property type="entry name" value="Rhodanese-like_dom"/>
</dbReference>
<comment type="caution">
    <text evidence="3">The sequence shown here is derived from an EMBL/GenBank/DDBJ whole genome shotgun (WGS) entry which is preliminary data.</text>
</comment>
<dbReference type="SUPFAM" id="SSF52833">
    <property type="entry name" value="Thioredoxin-like"/>
    <property type="match status" value="1"/>
</dbReference>
<dbReference type="Pfam" id="PF00581">
    <property type="entry name" value="Rhodanese"/>
    <property type="match status" value="1"/>
</dbReference>
<evidence type="ECO:0000259" key="1">
    <source>
        <dbReference type="PROSITE" id="PS50206"/>
    </source>
</evidence>
<keyword evidence="4" id="KW-1185">Reference proteome</keyword>